<dbReference type="InterPro" id="IPR043502">
    <property type="entry name" value="DNA/RNA_pol_sf"/>
</dbReference>
<dbReference type="SUPFAM" id="SSF56672">
    <property type="entry name" value="DNA/RNA polymerases"/>
    <property type="match status" value="1"/>
</dbReference>
<proteinExistence type="predicted"/>
<dbReference type="InterPro" id="IPR036691">
    <property type="entry name" value="Endo/exonu/phosph_ase_sf"/>
</dbReference>
<feature type="domain" description="Reverse transcriptase" evidence="1">
    <location>
        <begin position="504"/>
        <end position="785"/>
    </location>
</feature>
<dbReference type="Pfam" id="PF00078">
    <property type="entry name" value="RVT_1"/>
    <property type="match status" value="1"/>
</dbReference>
<dbReference type="InterPro" id="IPR000477">
    <property type="entry name" value="RT_dom"/>
</dbReference>
<dbReference type="GO" id="GO:0071897">
    <property type="term" value="P:DNA biosynthetic process"/>
    <property type="evidence" value="ECO:0007669"/>
    <property type="project" value="UniProtKB-ARBA"/>
</dbReference>
<dbReference type="PROSITE" id="PS50878">
    <property type="entry name" value="RT_POL"/>
    <property type="match status" value="1"/>
</dbReference>
<gene>
    <name evidence="2" type="ORF">EEDITHA_LOCUS9166</name>
</gene>
<organism evidence="2 3">
    <name type="scientific">Euphydryas editha</name>
    <name type="common">Edith's checkerspot</name>
    <dbReference type="NCBI Taxonomy" id="104508"/>
    <lineage>
        <taxon>Eukaryota</taxon>
        <taxon>Metazoa</taxon>
        <taxon>Ecdysozoa</taxon>
        <taxon>Arthropoda</taxon>
        <taxon>Hexapoda</taxon>
        <taxon>Insecta</taxon>
        <taxon>Pterygota</taxon>
        <taxon>Neoptera</taxon>
        <taxon>Endopterygota</taxon>
        <taxon>Lepidoptera</taxon>
        <taxon>Glossata</taxon>
        <taxon>Ditrysia</taxon>
        <taxon>Papilionoidea</taxon>
        <taxon>Nymphalidae</taxon>
        <taxon>Nymphalinae</taxon>
        <taxon>Euphydryas</taxon>
    </lineage>
</organism>
<comment type="caution">
    <text evidence="2">The sequence shown here is derived from an EMBL/GenBank/DDBJ whole genome shotgun (WGS) entry which is preliminary data.</text>
</comment>
<keyword evidence="3" id="KW-1185">Reference proteome</keyword>
<dbReference type="CDD" id="cd01650">
    <property type="entry name" value="RT_nLTR_like"/>
    <property type="match status" value="1"/>
</dbReference>
<dbReference type="PANTHER" id="PTHR33332">
    <property type="entry name" value="REVERSE TRANSCRIPTASE DOMAIN-CONTAINING PROTEIN"/>
    <property type="match status" value="1"/>
</dbReference>
<dbReference type="AlphaFoldDB" id="A0AAU9U407"/>
<evidence type="ECO:0000313" key="3">
    <source>
        <dbReference type="Proteomes" id="UP001153954"/>
    </source>
</evidence>
<dbReference type="EMBL" id="CAKOGL010000013">
    <property type="protein sequence ID" value="CAH2093507.1"/>
    <property type="molecule type" value="Genomic_DNA"/>
</dbReference>
<dbReference type="Gene3D" id="3.60.10.10">
    <property type="entry name" value="Endonuclease/exonuclease/phosphatase"/>
    <property type="match status" value="1"/>
</dbReference>
<dbReference type="Proteomes" id="UP001153954">
    <property type="component" value="Unassembled WGS sequence"/>
</dbReference>
<reference evidence="2" key="1">
    <citation type="submission" date="2022-03" db="EMBL/GenBank/DDBJ databases">
        <authorList>
            <person name="Tunstrom K."/>
        </authorList>
    </citation>
    <scope>NUCLEOTIDE SEQUENCE</scope>
</reference>
<protein>
    <recommendedName>
        <fullName evidence="1">Reverse transcriptase domain-containing protein</fullName>
    </recommendedName>
</protein>
<evidence type="ECO:0000259" key="1">
    <source>
        <dbReference type="PROSITE" id="PS50878"/>
    </source>
</evidence>
<evidence type="ECO:0000313" key="2">
    <source>
        <dbReference type="EMBL" id="CAH2093507.1"/>
    </source>
</evidence>
<dbReference type="SUPFAM" id="SSF56219">
    <property type="entry name" value="DNase I-like"/>
    <property type="match status" value="1"/>
</dbReference>
<sequence>MFSLNNISNEIDTIDVSNAMVCSPENLIQHINMAQTALTVLHTNIRSVSCNYDDLIILLERVSIQCDVIILTECWLSKVTNLPSIDGYTSYCSEFHNQNDGVIIYVKSNLKYSITIPTVYGASCLVLKHEDEYAIVALYRSPSNCNINDFCDSLEKCLSSLKQVNSVVVMGDMNINIAANNSDPNCGKYLDMMAFNGYLSTHTFPTRNQSCIDHVMIRSNKHSATYILDSFITDHAALVFCLQCNVRKYNCKAIITKIDYPMFVKTLSESDFSCVYDSSDPNIAATLIIKIITDALTRYSKQITVSKRKRTIKPWLTPGLLRCIRHRDKLHIKSKRDPNNAILQLIYTRYRNFCNNLIKKLKTAYEKNEFLRNKNNAKGTWKIINKISCFKQSSPPPTALLNLTNNPHESVNIVNKYFAEIGENYAKQILSRQNNKPITNKTCNPLNNNFSSSMVLNNTDFDEVQAIIANLKVDSASGIDGISTQIIKIGCNSLISPLTYMYNLCFSTGIFPDCLKKALVHPIYKSGDRENISNYRPISVLTIISKILEKLINKRLVNYLQERKIISDNQFGFIKNRSTEDATILLTETITKHIEDKSKVIGVFLDLSKAFDTVSIQILLSKLETIGVRGIVLDIFRSYLSSRTQCVKIDQFISNNAPISFGVPQGSVLGPTLFLIYVNNLINKKMQNCKIIAYADDTALIVHGRDWNEVKYYAENAIKEVMFWLNTNLLTLNLAKTKYLTFTCRSNSLPPPQFSIIAHSCNFRADCECPNIPHASYIKYLGLILDCHLNWTLHINSITNRIRNLIPIFRKLKSSADQETLLNVYNALAKSIIQYCIVVWGGIGKNALIPLERANRALLKVMLGKPRLYSTDLLYRECSALTVRQVSLSLFLIAMHIGFASQLLIERLLLVINTTL</sequence>
<accession>A0AAU9U407</accession>
<name>A0AAU9U407_EUPED</name>
<dbReference type="GO" id="GO:0003824">
    <property type="term" value="F:catalytic activity"/>
    <property type="evidence" value="ECO:0007669"/>
    <property type="project" value="InterPro"/>
</dbReference>